<keyword evidence="1" id="KW-1133">Transmembrane helix</keyword>
<name>A0A285UAJ7_9STAP</name>
<evidence type="ECO:0000256" key="1">
    <source>
        <dbReference type="SAM" id="Phobius"/>
    </source>
</evidence>
<gene>
    <name evidence="3" type="ORF">SAMN05878391_0017</name>
</gene>
<accession>A0A285UAJ7</accession>
<feature type="transmembrane region" description="Helical" evidence="1">
    <location>
        <begin position="79"/>
        <end position="107"/>
    </location>
</feature>
<feature type="transmembrane region" description="Helical" evidence="1">
    <location>
        <begin position="119"/>
        <end position="138"/>
    </location>
</feature>
<keyword evidence="1" id="KW-0812">Transmembrane</keyword>
<proteinExistence type="predicted"/>
<evidence type="ECO:0000313" key="3">
    <source>
        <dbReference type="EMBL" id="SOC37586.1"/>
    </source>
</evidence>
<protein>
    <submittedName>
        <fullName evidence="3">Tripartite tricarboxylate transporter TctB family protein</fullName>
    </submittedName>
</protein>
<feature type="domain" description="DUF1468" evidence="2">
    <location>
        <begin position="11"/>
        <end position="131"/>
    </location>
</feature>
<evidence type="ECO:0000313" key="4">
    <source>
        <dbReference type="Proteomes" id="UP000219412"/>
    </source>
</evidence>
<sequence length="147" mass="16810">MNKALANIIFTGFMFLLFTFAWIEALNFTRLAQFFPLYISLAGSTLSLVYLLKTLVDYKKETTAEERAEHILILKPLRYIGWVIGYLILIYVFGFIISTAVFLFVFLIYESRMKVMQSLLSMAITLVVVTYLSAAINIEWPASLLGL</sequence>
<dbReference type="OrthoDB" id="2720811at2"/>
<dbReference type="Pfam" id="PF07331">
    <property type="entry name" value="TctB"/>
    <property type="match status" value="1"/>
</dbReference>
<keyword evidence="4" id="KW-1185">Reference proteome</keyword>
<keyword evidence="1" id="KW-0472">Membrane</keyword>
<dbReference type="RefSeq" id="WP_097037988.1">
    <property type="nucleotide sequence ID" value="NZ_OBQF01000001.1"/>
</dbReference>
<feature type="transmembrane region" description="Helical" evidence="1">
    <location>
        <begin position="35"/>
        <end position="52"/>
    </location>
</feature>
<evidence type="ECO:0000259" key="2">
    <source>
        <dbReference type="Pfam" id="PF07331"/>
    </source>
</evidence>
<reference evidence="4" key="1">
    <citation type="submission" date="2017-08" db="EMBL/GenBank/DDBJ databases">
        <authorList>
            <person name="Varghese N."/>
            <person name="Submissions S."/>
        </authorList>
    </citation>
    <scope>NUCLEOTIDE SEQUENCE [LARGE SCALE GENOMIC DNA]</scope>
    <source>
        <strain evidence="4">DSM 23173</strain>
    </source>
</reference>
<dbReference type="EMBL" id="OBQF01000001">
    <property type="protein sequence ID" value="SOC37586.1"/>
    <property type="molecule type" value="Genomic_DNA"/>
</dbReference>
<feature type="transmembrane region" description="Helical" evidence="1">
    <location>
        <begin position="6"/>
        <end position="23"/>
    </location>
</feature>
<dbReference type="Proteomes" id="UP000219412">
    <property type="component" value="Unassembled WGS sequence"/>
</dbReference>
<dbReference type="InterPro" id="IPR009936">
    <property type="entry name" value="DUF1468"/>
</dbReference>
<dbReference type="AlphaFoldDB" id="A0A285UAJ7"/>
<organism evidence="3 4">
    <name type="scientific">Salinicoccus kekensis</name>
    <dbReference type="NCBI Taxonomy" id="714307"/>
    <lineage>
        <taxon>Bacteria</taxon>
        <taxon>Bacillati</taxon>
        <taxon>Bacillota</taxon>
        <taxon>Bacilli</taxon>
        <taxon>Bacillales</taxon>
        <taxon>Staphylococcaceae</taxon>
        <taxon>Salinicoccus</taxon>
    </lineage>
</organism>